<comment type="caution">
    <text evidence="17">Lacks conserved residue(s) required for the propagation of feature annotation.</text>
</comment>
<reference evidence="21 22" key="1">
    <citation type="journal article" date="2018" name="Cell">
        <title>The Chara Genome: Secondary Complexity and Implications for Plant Terrestrialization.</title>
        <authorList>
            <person name="Nishiyama T."/>
            <person name="Sakayama H."/>
            <person name="Vries J.D."/>
            <person name="Buschmann H."/>
            <person name="Saint-Marcoux D."/>
            <person name="Ullrich K.K."/>
            <person name="Haas F.B."/>
            <person name="Vanderstraeten L."/>
            <person name="Becker D."/>
            <person name="Lang D."/>
            <person name="Vosolsobe S."/>
            <person name="Rombauts S."/>
            <person name="Wilhelmsson P.K.I."/>
            <person name="Janitza P."/>
            <person name="Kern R."/>
            <person name="Heyl A."/>
            <person name="Rumpler F."/>
            <person name="Villalobos L.I.A.C."/>
            <person name="Clay J.M."/>
            <person name="Skokan R."/>
            <person name="Toyoda A."/>
            <person name="Suzuki Y."/>
            <person name="Kagoshima H."/>
            <person name="Schijlen E."/>
            <person name="Tajeshwar N."/>
            <person name="Catarino B."/>
            <person name="Hetherington A.J."/>
            <person name="Saltykova A."/>
            <person name="Bonnot C."/>
            <person name="Breuninger H."/>
            <person name="Symeonidi A."/>
            <person name="Radhakrishnan G.V."/>
            <person name="Van Nieuwerburgh F."/>
            <person name="Deforce D."/>
            <person name="Chang C."/>
            <person name="Karol K.G."/>
            <person name="Hedrich R."/>
            <person name="Ulvskov P."/>
            <person name="Glockner G."/>
            <person name="Delwiche C.F."/>
            <person name="Petrasek J."/>
            <person name="Van de Peer Y."/>
            <person name="Friml J."/>
            <person name="Beilby M."/>
            <person name="Dolan L."/>
            <person name="Kohara Y."/>
            <person name="Sugano S."/>
            <person name="Fujiyama A."/>
            <person name="Delaux P.-M."/>
            <person name="Quint M."/>
            <person name="TheiBen G."/>
            <person name="Hagemann M."/>
            <person name="Harholt J."/>
            <person name="Dunand C."/>
            <person name="Zachgo S."/>
            <person name="Langdale J."/>
            <person name="Maumus F."/>
            <person name="Straeten D.V.D."/>
            <person name="Gould S.B."/>
            <person name="Rensing S.A."/>
        </authorList>
    </citation>
    <scope>NUCLEOTIDE SEQUENCE [LARGE SCALE GENOMIC DNA]</scope>
    <source>
        <strain evidence="21 22">S276</strain>
    </source>
</reference>
<dbReference type="Pfam" id="PF00122">
    <property type="entry name" value="E1-E2_ATPase"/>
    <property type="match status" value="1"/>
</dbReference>
<feature type="compositionally biased region" description="Basic and acidic residues" evidence="18">
    <location>
        <begin position="1055"/>
        <end position="1081"/>
    </location>
</feature>
<dbReference type="SFLD" id="SFLDS00003">
    <property type="entry name" value="Haloacid_Dehalogenase"/>
    <property type="match status" value="1"/>
</dbReference>
<dbReference type="PROSITE" id="PS00154">
    <property type="entry name" value="ATPASE_E1_E2"/>
    <property type="match status" value="1"/>
</dbReference>
<dbReference type="GO" id="GO:0045332">
    <property type="term" value="P:phospholipid translocation"/>
    <property type="evidence" value="ECO:0007669"/>
    <property type="project" value="TreeGrafter"/>
</dbReference>
<dbReference type="SFLD" id="SFLDG00002">
    <property type="entry name" value="C1.7:_P-type_atpase_like"/>
    <property type="match status" value="1"/>
</dbReference>
<gene>
    <name evidence="21" type="ORF">CBR_g6606</name>
</gene>
<dbReference type="InterPro" id="IPR023214">
    <property type="entry name" value="HAD_sf"/>
</dbReference>
<feature type="signal peptide" evidence="19">
    <location>
        <begin position="1"/>
        <end position="19"/>
    </location>
</feature>
<dbReference type="STRING" id="69332.A0A388KKC0"/>
<feature type="binding site" evidence="15">
    <location>
        <position position="635"/>
    </location>
    <ligand>
        <name>Mg(2+)</name>
        <dbReference type="ChEBI" id="CHEBI:18420"/>
    </ligand>
</feature>
<evidence type="ECO:0000256" key="18">
    <source>
        <dbReference type="SAM" id="MobiDB-lite"/>
    </source>
</evidence>
<evidence type="ECO:0000256" key="11">
    <source>
        <dbReference type="ARBA" id="ARBA00023136"/>
    </source>
</evidence>
<dbReference type="EMBL" id="BFEA01000131">
    <property type="protein sequence ID" value="GBG70477.1"/>
    <property type="molecule type" value="Genomic_DNA"/>
</dbReference>
<dbReference type="Pfam" id="PF13246">
    <property type="entry name" value="Cation_ATPase"/>
    <property type="match status" value="1"/>
</dbReference>
<dbReference type="GO" id="GO:0003676">
    <property type="term" value="F:nucleic acid binding"/>
    <property type="evidence" value="ECO:0007669"/>
    <property type="project" value="InterPro"/>
</dbReference>
<dbReference type="InterPro" id="IPR006539">
    <property type="entry name" value="P-type_ATPase_IV"/>
</dbReference>
<feature type="region of interest" description="Disordered" evidence="18">
    <location>
        <begin position="1312"/>
        <end position="1335"/>
    </location>
</feature>
<dbReference type="OrthoDB" id="377733at2759"/>
<evidence type="ECO:0000256" key="15">
    <source>
        <dbReference type="PIRSR" id="PIRSR606539-3"/>
    </source>
</evidence>
<dbReference type="NCBIfam" id="TIGR01494">
    <property type="entry name" value="ATPase_P-type"/>
    <property type="match status" value="1"/>
</dbReference>
<proteinExistence type="inferred from homology"/>
<comment type="subcellular location">
    <subcellularLocation>
        <location evidence="2">Endomembrane system</location>
    </subcellularLocation>
    <subcellularLocation>
        <location evidence="1 17">Membrane</location>
        <topology evidence="1 17">Multi-pass membrane protein</topology>
    </subcellularLocation>
</comment>
<feature type="binding site" evidence="15">
    <location>
        <position position="631"/>
    </location>
    <ligand>
        <name>Mg(2+)</name>
        <dbReference type="ChEBI" id="CHEBI:18420"/>
    </ligand>
</feature>
<dbReference type="Gramene" id="GBG70477">
    <property type="protein sequence ID" value="GBG70477"/>
    <property type="gene ID" value="CBR_g6606"/>
</dbReference>
<feature type="region of interest" description="Disordered" evidence="18">
    <location>
        <begin position="1198"/>
        <end position="1219"/>
    </location>
</feature>
<dbReference type="InterPro" id="IPR044492">
    <property type="entry name" value="P_typ_ATPase_HD_dom"/>
</dbReference>
<dbReference type="Gene3D" id="3.40.1110.10">
    <property type="entry name" value="Calcium-transporting ATPase, cytoplasmic domain N"/>
    <property type="match status" value="1"/>
</dbReference>
<feature type="binding site" evidence="14">
    <location>
        <position position="606"/>
    </location>
    <ligand>
        <name>ATP</name>
        <dbReference type="ChEBI" id="CHEBI:30616"/>
    </ligand>
</feature>
<feature type="binding site" evidence="14">
    <location>
        <position position="261"/>
    </location>
    <ligand>
        <name>ATP</name>
        <dbReference type="ChEBI" id="CHEBI:30616"/>
    </ligand>
</feature>
<accession>A0A388KKC0</accession>
<dbReference type="GO" id="GO:0140326">
    <property type="term" value="F:ATPase-coupled intramembrane lipid transporter activity"/>
    <property type="evidence" value="ECO:0007669"/>
    <property type="project" value="UniProtKB-EC"/>
</dbReference>
<keyword evidence="8 15" id="KW-0460">Magnesium</keyword>
<evidence type="ECO:0000256" key="16">
    <source>
        <dbReference type="PROSITE-ProRule" id="PRU00047"/>
    </source>
</evidence>
<evidence type="ECO:0000256" key="8">
    <source>
        <dbReference type="ARBA" id="ARBA00022842"/>
    </source>
</evidence>
<protein>
    <recommendedName>
        <fullName evidence="17">Phospholipid-transporting ATPase</fullName>
        <ecNumber evidence="17">7.6.2.1</ecNumber>
    </recommendedName>
</protein>
<dbReference type="SUPFAM" id="SSF81665">
    <property type="entry name" value="Calcium ATPase, transmembrane domain M"/>
    <property type="match status" value="1"/>
</dbReference>
<evidence type="ECO:0000256" key="14">
    <source>
        <dbReference type="PIRSR" id="PIRSR606539-2"/>
    </source>
</evidence>
<keyword evidence="19" id="KW-0732">Signal</keyword>
<feature type="transmembrane region" description="Helical" evidence="17">
    <location>
        <begin position="693"/>
        <end position="712"/>
    </location>
</feature>
<feature type="binding site" evidence="14">
    <location>
        <position position="435"/>
    </location>
    <ligand>
        <name>ATP</name>
        <dbReference type="ChEBI" id="CHEBI:30616"/>
    </ligand>
</feature>
<evidence type="ECO:0000256" key="17">
    <source>
        <dbReference type="RuleBase" id="RU362033"/>
    </source>
</evidence>
<dbReference type="SUPFAM" id="SSF56784">
    <property type="entry name" value="HAD-like"/>
    <property type="match status" value="1"/>
</dbReference>
<feature type="binding site" evidence="14">
    <location>
        <position position="612"/>
    </location>
    <ligand>
        <name>ATP</name>
        <dbReference type="ChEBI" id="CHEBI:30616"/>
    </ligand>
</feature>
<keyword evidence="5 15" id="KW-0479">Metal-binding</keyword>
<dbReference type="NCBIfam" id="TIGR01652">
    <property type="entry name" value="ATPase-Plipid"/>
    <property type="match status" value="1"/>
</dbReference>
<evidence type="ECO:0000256" key="5">
    <source>
        <dbReference type="ARBA" id="ARBA00022723"/>
    </source>
</evidence>
<keyword evidence="6 14" id="KW-0547">Nucleotide-binding</keyword>
<evidence type="ECO:0000256" key="3">
    <source>
        <dbReference type="ARBA" id="ARBA00008109"/>
    </source>
</evidence>
<feature type="binding site" evidence="14">
    <location>
        <position position="403"/>
    </location>
    <ligand>
        <name>ATP</name>
        <dbReference type="ChEBI" id="CHEBI:30616"/>
    </ligand>
</feature>
<evidence type="ECO:0000259" key="20">
    <source>
        <dbReference type="PROSITE" id="PS50158"/>
    </source>
</evidence>
<dbReference type="InterPro" id="IPR008250">
    <property type="entry name" value="ATPase_P-typ_transduc_dom_A_sf"/>
</dbReference>
<feature type="binding site" evidence="15">
    <location>
        <position position="262"/>
    </location>
    <ligand>
        <name>Mg(2+)</name>
        <dbReference type="ChEBI" id="CHEBI:18420"/>
    </ligand>
</feature>
<evidence type="ECO:0000256" key="7">
    <source>
        <dbReference type="ARBA" id="ARBA00022840"/>
    </source>
</evidence>
<name>A0A388KKC0_CHABU</name>
<evidence type="ECO:0000313" key="21">
    <source>
        <dbReference type="EMBL" id="GBG70477.1"/>
    </source>
</evidence>
<feature type="binding site" evidence="14">
    <location>
        <position position="262"/>
    </location>
    <ligand>
        <name>ATP</name>
        <dbReference type="ChEBI" id="CHEBI:30616"/>
    </ligand>
</feature>
<evidence type="ECO:0000256" key="6">
    <source>
        <dbReference type="ARBA" id="ARBA00022741"/>
    </source>
</evidence>
<dbReference type="FunFam" id="3.40.50.1000:FF:000084">
    <property type="entry name" value="Phospholipid-transporting ATPase"/>
    <property type="match status" value="1"/>
</dbReference>
<feature type="binding site" evidence="14">
    <location>
        <position position="338"/>
    </location>
    <ligand>
        <name>ATP</name>
        <dbReference type="ChEBI" id="CHEBI:30616"/>
    </ligand>
</feature>
<evidence type="ECO:0000313" key="22">
    <source>
        <dbReference type="Proteomes" id="UP000265515"/>
    </source>
</evidence>
<feature type="binding site" evidence="14">
    <location>
        <position position="635"/>
    </location>
    <ligand>
        <name>ATP</name>
        <dbReference type="ChEBI" id="CHEBI:30616"/>
    </ligand>
</feature>
<evidence type="ECO:0000256" key="10">
    <source>
        <dbReference type="ARBA" id="ARBA00022989"/>
    </source>
</evidence>
<feature type="domain" description="CCHC-type" evidence="20">
    <location>
        <begin position="1109"/>
        <end position="1122"/>
    </location>
</feature>
<dbReference type="PANTHER" id="PTHR24092:SF19">
    <property type="entry name" value="PHOSPHOLIPID-TRANSPORTING ATPASE"/>
    <property type="match status" value="1"/>
</dbReference>
<dbReference type="Proteomes" id="UP000265515">
    <property type="component" value="Unassembled WGS sequence"/>
</dbReference>
<dbReference type="InterPro" id="IPR023299">
    <property type="entry name" value="ATPase_P-typ_cyto_dom_N"/>
</dbReference>
<keyword evidence="7 14" id="KW-0067">ATP-binding</keyword>
<dbReference type="InterPro" id="IPR001757">
    <property type="entry name" value="P_typ_ATPase"/>
</dbReference>
<feature type="active site" description="4-aspartylphosphate intermediate" evidence="13">
    <location>
        <position position="260"/>
    </location>
</feature>
<feature type="transmembrane region" description="Helical" evidence="17">
    <location>
        <begin position="718"/>
        <end position="740"/>
    </location>
</feature>
<keyword evidence="16" id="KW-0862">Zinc</keyword>
<feature type="compositionally biased region" description="Polar residues" evidence="18">
    <location>
        <begin position="990"/>
        <end position="1001"/>
    </location>
</feature>
<dbReference type="GO" id="GO:0005886">
    <property type="term" value="C:plasma membrane"/>
    <property type="evidence" value="ECO:0007669"/>
    <property type="project" value="TreeGrafter"/>
</dbReference>
<dbReference type="Pfam" id="PF16212">
    <property type="entry name" value="PhoLip_ATPase_C"/>
    <property type="match status" value="1"/>
</dbReference>
<dbReference type="GO" id="GO:0005524">
    <property type="term" value="F:ATP binding"/>
    <property type="evidence" value="ECO:0007669"/>
    <property type="project" value="UniProtKB-UniRule"/>
</dbReference>
<dbReference type="InterPro" id="IPR032630">
    <property type="entry name" value="P_typ_ATPase_c"/>
</dbReference>
<evidence type="ECO:0000256" key="13">
    <source>
        <dbReference type="PIRSR" id="PIRSR606539-1"/>
    </source>
</evidence>
<comment type="catalytic activity">
    <reaction evidence="12 17">
        <text>ATP + H2O + phospholipidSide 1 = ADP + phosphate + phospholipidSide 2.</text>
        <dbReference type="EC" id="7.6.2.1"/>
    </reaction>
</comment>
<comment type="similarity">
    <text evidence="3 17">Belongs to the cation transport ATPase (P-type) (TC 3.A.3) family. Type IV subfamily.</text>
</comment>
<feature type="binding site" evidence="14">
    <location>
        <position position="260"/>
    </location>
    <ligand>
        <name>ATP</name>
        <dbReference type="ChEBI" id="CHEBI:30616"/>
    </ligand>
</feature>
<dbReference type="GO" id="GO:0000287">
    <property type="term" value="F:magnesium ion binding"/>
    <property type="evidence" value="ECO:0007669"/>
    <property type="project" value="UniProtKB-UniRule"/>
</dbReference>
<evidence type="ECO:0000256" key="4">
    <source>
        <dbReference type="ARBA" id="ARBA00022692"/>
    </source>
</evidence>
<dbReference type="InterPro" id="IPR018303">
    <property type="entry name" value="ATPase_P-typ_P_site"/>
</dbReference>
<feature type="binding site" evidence="14">
    <location>
        <position position="379"/>
    </location>
    <ligand>
        <name>ATP</name>
        <dbReference type="ChEBI" id="CHEBI:30616"/>
    </ligand>
</feature>
<evidence type="ECO:0000256" key="19">
    <source>
        <dbReference type="SAM" id="SignalP"/>
    </source>
</evidence>
<dbReference type="Gene3D" id="3.40.50.1000">
    <property type="entry name" value="HAD superfamily/HAD-like"/>
    <property type="match status" value="1"/>
</dbReference>
<dbReference type="GO" id="GO:0008270">
    <property type="term" value="F:zinc ion binding"/>
    <property type="evidence" value="ECO:0007669"/>
    <property type="project" value="UniProtKB-KW"/>
</dbReference>
<dbReference type="GO" id="GO:0016887">
    <property type="term" value="F:ATP hydrolysis activity"/>
    <property type="evidence" value="ECO:0007669"/>
    <property type="project" value="InterPro"/>
</dbReference>
<comment type="cofactor">
    <cofactor evidence="15">
        <name>Mg(2+)</name>
        <dbReference type="ChEBI" id="CHEBI:18420"/>
    </cofactor>
</comment>
<feature type="binding site" evidence="15">
    <location>
        <position position="260"/>
    </location>
    <ligand>
        <name>Mg(2+)</name>
        <dbReference type="ChEBI" id="CHEBI:18420"/>
    </ligand>
</feature>
<dbReference type="SUPFAM" id="SSF81653">
    <property type="entry name" value="Calcium ATPase, transduction domain A"/>
    <property type="match status" value="1"/>
</dbReference>
<keyword evidence="22" id="KW-1185">Reference proteome</keyword>
<dbReference type="InterPro" id="IPR001878">
    <property type="entry name" value="Znf_CCHC"/>
</dbReference>
<evidence type="ECO:0000256" key="12">
    <source>
        <dbReference type="ARBA" id="ARBA00034036"/>
    </source>
</evidence>
<keyword evidence="16" id="KW-0863">Zinc-finger</keyword>
<organism evidence="21 22">
    <name type="scientific">Chara braunii</name>
    <name type="common">Braun's stonewort</name>
    <dbReference type="NCBI Taxonomy" id="69332"/>
    <lineage>
        <taxon>Eukaryota</taxon>
        <taxon>Viridiplantae</taxon>
        <taxon>Streptophyta</taxon>
        <taxon>Charophyceae</taxon>
        <taxon>Charales</taxon>
        <taxon>Characeae</taxon>
        <taxon>Chara</taxon>
    </lineage>
</organism>
<feature type="binding site" evidence="14">
    <location>
        <position position="515"/>
    </location>
    <ligand>
        <name>ATP</name>
        <dbReference type="ChEBI" id="CHEBI:30616"/>
    </ligand>
</feature>
<feature type="chain" id="PRO_5017360542" description="Phospholipid-transporting ATPase" evidence="19">
    <location>
        <begin position="20"/>
        <end position="1382"/>
    </location>
</feature>
<dbReference type="PRINTS" id="PR00119">
    <property type="entry name" value="CATATPASE"/>
</dbReference>
<dbReference type="SFLD" id="SFLDF00027">
    <property type="entry name" value="p-type_atpase"/>
    <property type="match status" value="1"/>
</dbReference>
<dbReference type="InterPro" id="IPR036412">
    <property type="entry name" value="HAD-like_sf"/>
</dbReference>
<feature type="transmembrane region" description="Helical" evidence="17">
    <location>
        <begin position="224"/>
        <end position="246"/>
    </location>
</feature>
<dbReference type="FunFam" id="2.70.150.10:FF:000032">
    <property type="entry name" value="Phospholipid-transporting ATPase"/>
    <property type="match status" value="1"/>
</dbReference>
<comment type="caution">
    <text evidence="21">The sequence shown here is derived from an EMBL/GenBank/DDBJ whole genome shotgun (WGS) entry which is preliminary data.</text>
</comment>
<dbReference type="EC" id="7.6.2.1" evidence="17"/>
<feature type="binding site" evidence="14">
    <location>
        <position position="516"/>
    </location>
    <ligand>
        <name>ATP</name>
        <dbReference type="ChEBI" id="CHEBI:30616"/>
    </ligand>
</feature>
<dbReference type="SUPFAM" id="SSF81660">
    <property type="entry name" value="Metal cation-transporting ATPase, ATP-binding domain N"/>
    <property type="match status" value="1"/>
</dbReference>
<evidence type="ECO:0000256" key="2">
    <source>
        <dbReference type="ARBA" id="ARBA00004308"/>
    </source>
</evidence>
<feature type="binding site" evidence="14">
    <location>
        <position position="634"/>
    </location>
    <ligand>
        <name>ATP</name>
        <dbReference type="ChEBI" id="CHEBI:30616"/>
    </ligand>
</feature>
<evidence type="ECO:0000256" key="9">
    <source>
        <dbReference type="ARBA" id="ARBA00022967"/>
    </source>
</evidence>
<feature type="binding site" evidence="14">
    <location>
        <position position="517"/>
    </location>
    <ligand>
        <name>ATP</name>
        <dbReference type="ChEBI" id="CHEBI:30616"/>
    </ligand>
</feature>
<keyword evidence="4 17" id="KW-0812">Transmembrane</keyword>
<dbReference type="PANTHER" id="PTHR24092">
    <property type="entry name" value="PROBABLE PHOSPHOLIPID-TRANSPORTING ATPASE"/>
    <property type="match status" value="1"/>
</dbReference>
<dbReference type="InterPro" id="IPR059000">
    <property type="entry name" value="ATPase_P-type_domA"/>
</dbReference>
<feature type="region of interest" description="Disordered" evidence="18">
    <location>
        <begin position="986"/>
        <end position="1081"/>
    </location>
</feature>
<keyword evidence="10 17" id="KW-1133">Transmembrane helix</keyword>
<feature type="region of interest" description="Disordered" evidence="18">
    <location>
        <begin position="925"/>
        <end position="945"/>
    </location>
</feature>
<dbReference type="InterPro" id="IPR023298">
    <property type="entry name" value="ATPase_P-typ_TM_dom_sf"/>
</dbReference>
<dbReference type="PROSITE" id="PS50158">
    <property type="entry name" value="ZF_CCHC"/>
    <property type="match status" value="1"/>
</dbReference>
<sequence>MNKYFLLVACLQLWPQITPVNPASTWGPLLFIFAVSAFKEGLDDYGRYKQDKLANEKMIWVVKNGIKTRIRSQDICVGDIIWLRENDEVPCDLVLLGASETQGFCYVETAALDGETDLKTRMVAGPCIGISGELLHKIKGVIECPLPDKDIMRFDGNLRLFPPFIDTEYCSLSVRNTILQSCVLRNTEWACGVAVYTGNETKLGMSKGVSRPKLTAADGMIDKLSGAVFFFQITVVLILGMAGNVWKNLETRKVEFILTDKTGTLTENVMVFKKCFINKVAYGNDNGDAAQDPKLLKALADATPEVVEFITTMAICNTVVPIRSENGAIQYKAASQDEEALVTAAAKLHVTLCSRQGSLIEVNFLGTPVQYELLAVLEFSSERKRMSIVVKEPNTGQIKLYIKGADEMIFSRLRADQDLRSIADCLEQYAQSGLRTLCFARRDITEEEYEVWDKRFREASASVTEREWKLAEVCELIERNLILVGATAIEDKLQEGVPQTIKLLRNAGIHFWMLTGDKYTTAVQIALACNFILPEPEGQLLQVQGRSKQEVATSLERVLRTMRITSDRHKDVAFIIEGWALEIALTYHRHLFTELSMFAQTAICCRVTPSQKAMLVELVKSCEYRTLAIGDGGNDVRMIQEAHVGVGISGREGRQAARAADYSIAKFRFLKRLILVHGRYSYHRTAVIAQYSFYKSLIICFIQIMFSFWSGISGSSLFNSFSLMAYNIVYTSLPVLLYVLDKDISEESVENHPHVMRFCQAGRMHLAAGVCCCPGNELIIIVGMGPIVSLKYFKLYYRASTIAAIQHLERSAERGGGGGGGAGPRAGGSAGGISSLCSGCWSAICCCCCPFSALLSLVWGSDGGGDLDGVTGGRGSRTMRHGEGFSHSLPLLSRTSSLSSISEPLLQEGMRSTDEELAPRTLVTTTTGNSLRGGGRAPPPSIQSWNENYARKCPQAEHSSGQQLCELPGNAVEATWLHIAKNDCKEQQGKRTSSMATVQRSTKQHQHRSQTTWHTSKARGRQGKLMSSKAAAQRSTGELEILTGSGPRSMSSGERGYDRNDRHDRPYDGGRRGRAETSRDEPCDADRYHRYYGQGMTVNEPPRRQSPICYGCKVPGHYRSDCWRIWADPTSRRQAEADGYICPAELYCRGRSVSPRRANAATIQRSPSIDSKTSSKLEELGQSVATLREFVDLEMAQRNEKEKKRREREEASVREEEERRAEAAKAARKAEKLRKREEEQLEMAKAVEMQLTLRLSSIWDDIRNEIRRAVGETVKGKAKLVEERPSTSGSGAGDNEVEVITEGTERLAIREKRNRGEETPVGNSPPVVTPAKRANKRTMVRSLRFSERLQLPRTRIAKKGARVLANKAQTAIKRSAHDMAME</sequence>
<keyword evidence="11 17" id="KW-0472">Membrane</keyword>
<keyword evidence="9 17" id="KW-1278">Translocase</keyword>
<dbReference type="Gene3D" id="2.70.150.10">
    <property type="entry name" value="Calcium-transporting ATPase, cytoplasmic transduction domain A"/>
    <property type="match status" value="1"/>
</dbReference>
<evidence type="ECO:0000256" key="1">
    <source>
        <dbReference type="ARBA" id="ARBA00004141"/>
    </source>
</evidence>